<dbReference type="EMBL" id="JANURM010000004">
    <property type="protein sequence ID" value="MDL0088833.1"/>
    <property type="molecule type" value="Genomic_DNA"/>
</dbReference>
<dbReference type="Pfam" id="PF05016">
    <property type="entry name" value="ParE_toxin"/>
    <property type="match status" value="1"/>
</dbReference>
<keyword evidence="1" id="KW-1277">Toxin-antitoxin system</keyword>
<organism evidence="2 3">
    <name type="scientific">Campylobacter gastrosuis</name>
    <dbReference type="NCBI Taxonomy" id="2974576"/>
    <lineage>
        <taxon>Bacteria</taxon>
        <taxon>Pseudomonadati</taxon>
        <taxon>Campylobacterota</taxon>
        <taxon>Epsilonproteobacteria</taxon>
        <taxon>Campylobacterales</taxon>
        <taxon>Campylobacteraceae</taxon>
        <taxon>Campylobacter</taxon>
    </lineage>
</organism>
<evidence type="ECO:0000313" key="2">
    <source>
        <dbReference type="EMBL" id="MDL0088833.1"/>
    </source>
</evidence>
<evidence type="ECO:0000256" key="1">
    <source>
        <dbReference type="ARBA" id="ARBA00022649"/>
    </source>
</evidence>
<gene>
    <name evidence="2" type="ORF">NYG85_05540</name>
</gene>
<sequence>MKIIYSERFQEEIGEIFNFIAKDSIERAIIFYNELIIKTQKIKDMPYSFRKNLDINNKNVRDLIFKGYVIPYHINNETSTITILFIYKENQPKIDFKE</sequence>
<dbReference type="InterPro" id="IPR007712">
    <property type="entry name" value="RelE/ParE_toxin"/>
</dbReference>
<reference evidence="2" key="1">
    <citation type="submission" date="2022-08" db="EMBL/GenBank/DDBJ databases">
        <authorList>
            <person name="Wang H."/>
        </authorList>
    </citation>
    <scope>NUCLEOTIDE SEQUENCE</scope>
    <source>
        <strain evidence="2">PS10</strain>
    </source>
</reference>
<reference evidence="2" key="2">
    <citation type="journal article" date="2023" name="Microorganisms">
        <title>Isolation and Genomic Characteristics of Cat-Borne Campylobacter felis sp. nov. and Sheep-Borne Campylobacter ovis sp. nov.</title>
        <authorList>
            <person name="Wang H."/>
            <person name="Li Y."/>
            <person name="Gu Y."/>
            <person name="Zhou G."/>
            <person name="Chen X."/>
            <person name="Zhang X."/>
            <person name="Shao Z."/>
            <person name="Zhang J."/>
            <person name="Zhang M."/>
        </authorList>
    </citation>
    <scope>NUCLEOTIDE SEQUENCE</scope>
    <source>
        <strain evidence="2">PS10</strain>
    </source>
</reference>
<dbReference type="Proteomes" id="UP001173801">
    <property type="component" value="Unassembled WGS sequence"/>
</dbReference>
<dbReference type="InterPro" id="IPR035093">
    <property type="entry name" value="RelE/ParE_toxin_dom_sf"/>
</dbReference>
<dbReference type="RefSeq" id="WP_284937490.1">
    <property type="nucleotide sequence ID" value="NZ_JANURM010000004.1"/>
</dbReference>
<dbReference type="Gene3D" id="3.30.2310.20">
    <property type="entry name" value="RelE-like"/>
    <property type="match status" value="1"/>
</dbReference>
<comment type="caution">
    <text evidence="2">The sequence shown here is derived from an EMBL/GenBank/DDBJ whole genome shotgun (WGS) entry which is preliminary data.</text>
</comment>
<proteinExistence type="predicted"/>
<evidence type="ECO:0000313" key="3">
    <source>
        <dbReference type="Proteomes" id="UP001173801"/>
    </source>
</evidence>
<protein>
    <submittedName>
        <fullName evidence="2">Type II toxin-antitoxin system RelE/ParE family toxin</fullName>
    </submittedName>
</protein>
<name>A0ABT7HQD8_9BACT</name>
<keyword evidence="3" id="KW-1185">Reference proteome</keyword>
<accession>A0ABT7HQD8</accession>